<proteinExistence type="predicted"/>
<dbReference type="InterPro" id="IPR036188">
    <property type="entry name" value="FAD/NAD-bd_sf"/>
</dbReference>
<protein>
    <submittedName>
        <fullName evidence="1">2-polyprenyl-6-methoxyphenol hydroxylase-like FAD-dependent oxidoreductase</fullName>
    </submittedName>
</protein>
<sequence>MGVHLPAQGGDAACGATIGGMGTGTAVVAAYVPAGELARAGGDHRTAFARYEWLLRPFAQRCQKGGDRTGRFFAPRWAIGARTRDAMLRRPALLALMLRAGEQVAGVDLPTYPPAAALD</sequence>
<dbReference type="PANTHER" id="PTHR46865">
    <property type="entry name" value="OXIDOREDUCTASE-RELATED"/>
    <property type="match status" value="1"/>
</dbReference>
<evidence type="ECO:0000313" key="1">
    <source>
        <dbReference type="EMBL" id="MCP2308205.1"/>
    </source>
</evidence>
<dbReference type="Gene3D" id="3.50.50.60">
    <property type="entry name" value="FAD/NAD(P)-binding domain"/>
    <property type="match status" value="1"/>
</dbReference>
<dbReference type="EMBL" id="JAMZDX010000001">
    <property type="protein sequence ID" value="MCP2308205.1"/>
    <property type="molecule type" value="Genomic_DNA"/>
</dbReference>
<reference evidence="1 2" key="1">
    <citation type="submission" date="2022-06" db="EMBL/GenBank/DDBJ databases">
        <title>Sequencing the genomes of 1000 actinobacteria strains.</title>
        <authorList>
            <person name="Klenk H.-P."/>
        </authorList>
    </citation>
    <scope>NUCLEOTIDE SEQUENCE [LARGE SCALE GENOMIC DNA]</scope>
    <source>
        <strain evidence="1 2">DSM 41656</strain>
    </source>
</reference>
<organism evidence="1 2">
    <name type="scientific">Kitasatospora paracochleata</name>
    <dbReference type="NCBI Taxonomy" id="58354"/>
    <lineage>
        <taxon>Bacteria</taxon>
        <taxon>Bacillati</taxon>
        <taxon>Actinomycetota</taxon>
        <taxon>Actinomycetes</taxon>
        <taxon>Kitasatosporales</taxon>
        <taxon>Streptomycetaceae</taxon>
        <taxon>Kitasatospora</taxon>
    </lineage>
</organism>
<dbReference type="InterPro" id="IPR051704">
    <property type="entry name" value="FAD_aromatic-hydroxylase"/>
</dbReference>
<evidence type="ECO:0000313" key="2">
    <source>
        <dbReference type="Proteomes" id="UP001206483"/>
    </source>
</evidence>
<dbReference type="Proteomes" id="UP001206483">
    <property type="component" value="Unassembled WGS sequence"/>
</dbReference>
<dbReference type="PANTHER" id="PTHR46865:SF8">
    <property type="entry name" value="POSSIBLE OXIDOREDUCTASE"/>
    <property type="match status" value="1"/>
</dbReference>
<dbReference type="SUPFAM" id="SSF51905">
    <property type="entry name" value="FAD/NAD(P)-binding domain"/>
    <property type="match status" value="1"/>
</dbReference>
<keyword evidence="2" id="KW-1185">Reference proteome</keyword>
<dbReference type="RefSeq" id="WP_301329717.1">
    <property type="nucleotide sequence ID" value="NZ_BAAAUB010000027.1"/>
</dbReference>
<comment type="caution">
    <text evidence="1">The sequence shown here is derived from an EMBL/GenBank/DDBJ whole genome shotgun (WGS) entry which is preliminary data.</text>
</comment>
<gene>
    <name evidence="1" type="ORF">FHR36_001297</name>
</gene>
<name>A0ABT1ISV2_9ACTN</name>
<accession>A0ABT1ISV2</accession>